<dbReference type="PANTHER" id="PTHR22934:SF23">
    <property type="entry name" value="ZF-C3H1 DOMAIN-CONTAINING PROTEIN"/>
    <property type="match status" value="1"/>
</dbReference>
<feature type="compositionally biased region" description="Polar residues" evidence="1">
    <location>
        <begin position="44"/>
        <end position="69"/>
    </location>
</feature>
<dbReference type="SUPFAM" id="SSF47459">
    <property type="entry name" value="HLH, helix-loop-helix DNA-binding domain"/>
    <property type="match status" value="1"/>
</dbReference>
<accession>A0AAN6LX10</accession>
<feature type="compositionally biased region" description="Low complexity" evidence="1">
    <location>
        <begin position="436"/>
        <end position="471"/>
    </location>
</feature>
<feature type="region of interest" description="Disordered" evidence="1">
    <location>
        <begin position="433"/>
        <end position="488"/>
    </location>
</feature>
<dbReference type="InterPro" id="IPR040112">
    <property type="entry name" value="WetA"/>
</dbReference>
<dbReference type="InterPro" id="IPR036638">
    <property type="entry name" value="HLH_DNA-bd_sf"/>
</dbReference>
<sequence length="488" mass="52999">MPQPAANLPQVLPSIASLTSNLSAEQSPARLRQHSESREARDSGNWSISQSKHSSGVSNTMGLQLQTILNAEDSPSRNGVPDTPTSARYPSGVSSVHQPNALPSLNQTFDNRLSLEAGSHYDSRRSSVDSRMNAGMTHLAISPGSPYDSQNTSRVSLVSNLQQQRGIAVDQRPNGASPLSPLGPRVGLRANHPPRQAPVITPNPRSVSGMPDPMAAAPTKGFAWAFPAEPEVDRRGSSSGDSSVGHSISRQNSFAASVNSSIFTTDSNLPMGQKRLDDDIPTTHHHSMQHRNITNLQTAEQAAAAGGGNYSRTPELRVSHKMAERKRRSEMKNLFDELNAILPNSPGSKSSKWEILTKSIEYIKNLGRAHESTRAENARLRPDAEYCRRAQEENELLRSEIAAVWQQLQRCDPGKAHVYGSMTGMLANQFASTPGAPANILPPLQQQQQQQQQQQPAPAQAPQWAAPAPNAMQGVEFAGPRPYEHPHR</sequence>
<organism evidence="3 4">
    <name type="scientific">Pseudopithomyces chartarum</name>
    <dbReference type="NCBI Taxonomy" id="1892770"/>
    <lineage>
        <taxon>Eukaryota</taxon>
        <taxon>Fungi</taxon>
        <taxon>Dikarya</taxon>
        <taxon>Ascomycota</taxon>
        <taxon>Pezizomycotina</taxon>
        <taxon>Dothideomycetes</taxon>
        <taxon>Pleosporomycetidae</taxon>
        <taxon>Pleosporales</taxon>
        <taxon>Massarineae</taxon>
        <taxon>Didymosphaeriaceae</taxon>
        <taxon>Pseudopithomyces</taxon>
    </lineage>
</organism>
<comment type="caution">
    <text evidence="3">The sequence shown here is derived from an EMBL/GenBank/DDBJ whole genome shotgun (WGS) entry which is preliminary data.</text>
</comment>
<dbReference type="PANTHER" id="PTHR22934">
    <property type="entry name" value="PROTEIN ESC1/WETA-RELATED"/>
    <property type="match status" value="1"/>
</dbReference>
<dbReference type="GO" id="GO:0046983">
    <property type="term" value="F:protein dimerization activity"/>
    <property type="evidence" value="ECO:0007669"/>
    <property type="project" value="InterPro"/>
</dbReference>
<evidence type="ECO:0000256" key="1">
    <source>
        <dbReference type="SAM" id="MobiDB-lite"/>
    </source>
</evidence>
<dbReference type="Proteomes" id="UP001280581">
    <property type="component" value="Unassembled WGS sequence"/>
</dbReference>
<evidence type="ECO:0000259" key="2">
    <source>
        <dbReference type="PROSITE" id="PS50888"/>
    </source>
</evidence>
<feature type="domain" description="BHLH" evidence="2">
    <location>
        <begin position="315"/>
        <end position="366"/>
    </location>
</feature>
<feature type="region of interest" description="Disordered" evidence="1">
    <location>
        <begin position="20"/>
        <end position="101"/>
    </location>
</feature>
<evidence type="ECO:0000313" key="3">
    <source>
        <dbReference type="EMBL" id="KAK3208786.1"/>
    </source>
</evidence>
<feature type="compositionally biased region" description="Basic and acidic residues" evidence="1">
    <location>
        <begin position="33"/>
        <end position="42"/>
    </location>
</feature>
<protein>
    <recommendedName>
        <fullName evidence="2">BHLH domain-containing protein</fullName>
    </recommendedName>
</protein>
<keyword evidence="4" id="KW-1185">Reference proteome</keyword>
<gene>
    <name evidence="3" type="ORF">GRF29_77g1992419</name>
</gene>
<dbReference type="PROSITE" id="PS50888">
    <property type="entry name" value="BHLH"/>
    <property type="match status" value="1"/>
</dbReference>
<evidence type="ECO:0000313" key="4">
    <source>
        <dbReference type="Proteomes" id="UP001280581"/>
    </source>
</evidence>
<name>A0AAN6LX10_9PLEO</name>
<dbReference type="AlphaFoldDB" id="A0AAN6LX10"/>
<dbReference type="SMART" id="SM00353">
    <property type="entry name" value="HLH"/>
    <property type="match status" value="1"/>
</dbReference>
<proteinExistence type="predicted"/>
<reference evidence="3 4" key="1">
    <citation type="submission" date="2021-02" db="EMBL/GenBank/DDBJ databases">
        <title>Genome assembly of Pseudopithomyces chartarum.</title>
        <authorList>
            <person name="Jauregui R."/>
            <person name="Singh J."/>
            <person name="Voisey C."/>
        </authorList>
    </citation>
    <scope>NUCLEOTIDE SEQUENCE [LARGE SCALE GENOMIC DNA]</scope>
    <source>
        <strain evidence="3 4">AGR01</strain>
    </source>
</reference>
<feature type="compositionally biased region" description="Polar residues" evidence="1">
    <location>
        <begin position="83"/>
        <end position="101"/>
    </location>
</feature>
<feature type="region of interest" description="Disordered" evidence="1">
    <location>
        <begin position="300"/>
        <end position="327"/>
    </location>
</feature>
<dbReference type="Gene3D" id="4.10.280.10">
    <property type="entry name" value="Helix-loop-helix DNA-binding domain"/>
    <property type="match status" value="1"/>
</dbReference>
<dbReference type="EMBL" id="WVTA01000007">
    <property type="protein sequence ID" value="KAK3208786.1"/>
    <property type="molecule type" value="Genomic_DNA"/>
</dbReference>
<dbReference type="Pfam" id="PF00010">
    <property type="entry name" value="HLH"/>
    <property type="match status" value="1"/>
</dbReference>
<dbReference type="InterPro" id="IPR011598">
    <property type="entry name" value="bHLH_dom"/>
</dbReference>